<dbReference type="AlphaFoldDB" id="A0A7R8UA57"/>
<dbReference type="PANTHER" id="PTHR20997:SF2">
    <property type="entry name" value="EG:BACR42I17.2 PROTEIN-RELATED"/>
    <property type="match status" value="1"/>
</dbReference>
<dbReference type="PANTHER" id="PTHR20997">
    <property type="entry name" value="EG:BACR42I17.2 PROTEIN-RELATED"/>
    <property type="match status" value="1"/>
</dbReference>
<keyword evidence="1" id="KW-0732">Signal</keyword>
<accession>A0A7R8UA57</accession>
<dbReference type="EMBL" id="LR899009">
    <property type="protein sequence ID" value="CAD7076971.1"/>
    <property type="molecule type" value="Genomic_DNA"/>
</dbReference>
<dbReference type="FunCoup" id="A0A7R8UA57">
    <property type="interactions" value="9"/>
</dbReference>
<evidence type="ECO:0008006" key="4">
    <source>
        <dbReference type="Google" id="ProtNLM"/>
    </source>
</evidence>
<gene>
    <name evidence="2" type="ORF">HERILL_LOCUS350</name>
</gene>
<dbReference type="Pfam" id="PF07165">
    <property type="entry name" value="DUF1397"/>
    <property type="match status" value="1"/>
</dbReference>
<proteinExistence type="predicted"/>
<feature type="signal peptide" evidence="1">
    <location>
        <begin position="1"/>
        <end position="22"/>
    </location>
</feature>
<evidence type="ECO:0000313" key="2">
    <source>
        <dbReference type="EMBL" id="CAD7076971.1"/>
    </source>
</evidence>
<dbReference type="Proteomes" id="UP000594454">
    <property type="component" value="Chromosome 1"/>
</dbReference>
<keyword evidence="3" id="KW-1185">Reference proteome</keyword>
<dbReference type="OMA" id="FNKYCAK"/>
<dbReference type="InParanoid" id="A0A7R8UA57"/>
<reference evidence="2 3" key="1">
    <citation type="submission" date="2020-11" db="EMBL/GenBank/DDBJ databases">
        <authorList>
            <person name="Wallbank WR R."/>
            <person name="Pardo Diaz C."/>
            <person name="Kozak K."/>
            <person name="Martin S."/>
            <person name="Jiggins C."/>
            <person name="Moest M."/>
            <person name="Warren A I."/>
            <person name="Generalovic N T."/>
            <person name="Byers J.R.P. K."/>
            <person name="Montejo-Kovacevich G."/>
            <person name="Yen C E."/>
        </authorList>
    </citation>
    <scope>NUCLEOTIDE SEQUENCE [LARGE SCALE GENOMIC DNA]</scope>
</reference>
<dbReference type="InterPro" id="IPR009832">
    <property type="entry name" value="DUF1397"/>
</dbReference>
<sequence length="293" mass="33189">MNRRQVALIGLQFLLFSVYVYTQDVDLEQIKSQIPQLPGNISIPEEFANFTVDDFKSVIKSKCSKQSGDEAYENLEKELPNVMTCVSEIINTTAMQEEIKEASPKGELDVVFNKYCRKRPLLIQCIENLRGKIEPCLDEEEVVYSNITMRIVSSLLNFICHKDGDQIALFIAEKGPECFEQSKEDITKCVNSTFSKYVPKDGFNDISQLPRLVVGVEQCRDLNEFQDCVVRTLEKCEEITPANIVESMFRFIRNETTCADSKTSPLKSSSSTLQPAILGFLGITALVRLVYTF</sequence>
<evidence type="ECO:0000313" key="3">
    <source>
        <dbReference type="Proteomes" id="UP000594454"/>
    </source>
</evidence>
<protein>
    <recommendedName>
        <fullName evidence="4">27 kDa hemolymph protein</fullName>
    </recommendedName>
</protein>
<name>A0A7R8UA57_HERIL</name>
<feature type="chain" id="PRO_5030673665" description="27 kDa hemolymph protein" evidence="1">
    <location>
        <begin position="23"/>
        <end position="293"/>
    </location>
</feature>
<evidence type="ECO:0000256" key="1">
    <source>
        <dbReference type="SAM" id="SignalP"/>
    </source>
</evidence>
<dbReference type="OrthoDB" id="6512861at2759"/>
<organism evidence="2 3">
    <name type="scientific">Hermetia illucens</name>
    <name type="common">Black soldier fly</name>
    <dbReference type="NCBI Taxonomy" id="343691"/>
    <lineage>
        <taxon>Eukaryota</taxon>
        <taxon>Metazoa</taxon>
        <taxon>Ecdysozoa</taxon>
        <taxon>Arthropoda</taxon>
        <taxon>Hexapoda</taxon>
        <taxon>Insecta</taxon>
        <taxon>Pterygota</taxon>
        <taxon>Neoptera</taxon>
        <taxon>Endopterygota</taxon>
        <taxon>Diptera</taxon>
        <taxon>Brachycera</taxon>
        <taxon>Stratiomyomorpha</taxon>
        <taxon>Stratiomyidae</taxon>
        <taxon>Hermetiinae</taxon>
        <taxon>Hermetia</taxon>
    </lineage>
</organism>